<dbReference type="NCBIfam" id="TIGR00444">
    <property type="entry name" value="mazG"/>
    <property type="match status" value="1"/>
</dbReference>
<dbReference type="GO" id="GO:0046061">
    <property type="term" value="P:dATP catabolic process"/>
    <property type="evidence" value="ECO:0007669"/>
    <property type="project" value="TreeGrafter"/>
</dbReference>
<dbReference type="GO" id="GO:0046081">
    <property type="term" value="P:dUTP catabolic process"/>
    <property type="evidence" value="ECO:0007669"/>
    <property type="project" value="TreeGrafter"/>
</dbReference>
<dbReference type="GO" id="GO:0006950">
    <property type="term" value="P:response to stress"/>
    <property type="evidence" value="ECO:0007669"/>
    <property type="project" value="UniProtKB-ARBA"/>
</dbReference>
<dbReference type="Pfam" id="PF03819">
    <property type="entry name" value="MazG"/>
    <property type="match status" value="2"/>
</dbReference>
<dbReference type="InterPro" id="IPR011551">
    <property type="entry name" value="NTP_PyrPHydrolase_MazG"/>
</dbReference>
<feature type="domain" description="NTP pyrophosphohydrolase MazG-like" evidence="1">
    <location>
        <begin position="34"/>
        <end position="107"/>
    </location>
</feature>
<keyword evidence="3" id="KW-1185">Reference proteome</keyword>
<dbReference type="GO" id="GO:0046047">
    <property type="term" value="P:TTP catabolic process"/>
    <property type="evidence" value="ECO:0007669"/>
    <property type="project" value="TreeGrafter"/>
</dbReference>
<dbReference type="InterPro" id="IPR048011">
    <property type="entry name" value="NTP-PPase_MazG-like_C"/>
</dbReference>
<reference evidence="2" key="1">
    <citation type="submission" date="2020-08" db="EMBL/GenBank/DDBJ databases">
        <title>Genome public.</title>
        <authorList>
            <person name="Liu C."/>
            <person name="Sun Q."/>
        </authorList>
    </citation>
    <scope>NUCLEOTIDE SEQUENCE</scope>
    <source>
        <strain evidence="2">NSJ-23</strain>
    </source>
</reference>
<dbReference type="InterPro" id="IPR004518">
    <property type="entry name" value="MazG-like_dom"/>
</dbReference>
<accession>A0A8J6IYE2</accession>
<name>A0A8J6IYE2_9FIRM</name>
<dbReference type="PANTHER" id="PTHR30522:SF0">
    <property type="entry name" value="NUCLEOSIDE TRIPHOSPHATE PYROPHOSPHOHYDROLASE"/>
    <property type="match status" value="1"/>
</dbReference>
<dbReference type="GO" id="GO:0046076">
    <property type="term" value="P:dTTP catabolic process"/>
    <property type="evidence" value="ECO:0007669"/>
    <property type="project" value="TreeGrafter"/>
</dbReference>
<dbReference type="AlphaFoldDB" id="A0A8J6IYE2"/>
<dbReference type="GO" id="GO:0046052">
    <property type="term" value="P:UTP catabolic process"/>
    <property type="evidence" value="ECO:0007669"/>
    <property type="project" value="TreeGrafter"/>
</dbReference>
<dbReference type="RefSeq" id="WP_186852924.1">
    <property type="nucleotide sequence ID" value="NZ_JACOPO010000005.1"/>
</dbReference>
<dbReference type="CDD" id="cd11528">
    <property type="entry name" value="NTP-PPase_MazG_Nterm"/>
    <property type="match status" value="1"/>
</dbReference>
<protein>
    <submittedName>
        <fullName evidence="2">Nucleoside triphosphate pyrophosphohydrolase</fullName>
        <ecNumber evidence="2">3.6.1.9</ecNumber>
    </submittedName>
</protein>
<comment type="caution">
    <text evidence="2">The sequence shown here is derived from an EMBL/GenBank/DDBJ whole genome shotgun (WGS) entry which is preliminary data.</text>
</comment>
<dbReference type="GO" id="GO:0006203">
    <property type="term" value="P:dGTP catabolic process"/>
    <property type="evidence" value="ECO:0007669"/>
    <property type="project" value="TreeGrafter"/>
</dbReference>
<feature type="domain" description="NTP pyrophosphohydrolase MazG-like" evidence="1">
    <location>
        <begin position="174"/>
        <end position="229"/>
    </location>
</feature>
<dbReference type="NCBIfam" id="NF007113">
    <property type="entry name" value="PRK09562.1"/>
    <property type="match status" value="1"/>
</dbReference>
<dbReference type="Gene3D" id="1.10.287.1080">
    <property type="entry name" value="MazG-like"/>
    <property type="match status" value="2"/>
</dbReference>
<evidence type="ECO:0000313" key="2">
    <source>
        <dbReference type="EMBL" id="MBC5723010.1"/>
    </source>
</evidence>
<dbReference type="EC" id="3.6.1.9" evidence="2"/>
<gene>
    <name evidence="2" type="primary">mazG</name>
    <name evidence="2" type="ORF">H8S11_09310</name>
</gene>
<dbReference type="GO" id="GO:0047429">
    <property type="term" value="F:nucleoside triphosphate diphosphatase activity"/>
    <property type="evidence" value="ECO:0007669"/>
    <property type="project" value="UniProtKB-EC"/>
</dbReference>
<dbReference type="SUPFAM" id="SSF101386">
    <property type="entry name" value="all-alpha NTP pyrophosphatases"/>
    <property type="match status" value="2"/>
</dbReference>
<dbReference type="Proteomes" id="UP000628736">
    <property type="component" value="Unassembled WGS sequence"/>
</dbReference>
<dbReference type="EMBL" id="JACOPO010000005">
    <property type="protein sequence ID" value="MBC5723010.1"/>
    <property type="molecule type" value="Genomic_DNA"/>
</dbReference>
<proteinExistence type="predicted"/>
<evidence type="ECO:0000313" key="3">
    <source>
        <dbReference type="Proteomes" id="UP000628736"/>
    </source>
</evidence>
<sequence>MVNFQCMDHYSMEDLLRIMELLRAPEGCPWDREQTHQSIRRNMLEEAYEVAEAIDNRDTANLKEELGDVLLQVVFHSRMAQEEGLFTFDDVVDGICKKLVFRHPHVFGTVEAGDADGALTAWEKQKREEKGQKTAADSLDGVARSLPALMRAEKIQDKAKKAGFDWPDISPALDKLSEELGELKTAAAQGSNVEEELGDLLFAAVKVGRFLGLDSELALHAACEKFIRRFRRTEELVGQPMTQMELSDLERFWAQAKRDSDSTSMT</sequence>
<keyword evidence="2" id="KW-0378">Hydrolase</keyword>
<dbReference type="CDD" id="cd11529">
    <property type="entry name" value="NTP-PPase_MazG_Cterm"/>
    <property type="match status" value="1"/>
</dbReference>
<organism evidence="2 3">
    <name type="scientific">Flintibacter hominis</name>
    <dbReference type="NCBI Taxonomy" id="2763048"/>
    <lineage>
        <taxon>Bacteria</taxon>
        <taxon>Bacillati</taxon>
        <taxon>Bacillota</taxon>
        <taxon>Clostridia</taxon>
        <taxon>Eubacteriales</taxon>
        <taxon>Flintibacter</taxon>
    </lineage>
</organism>
<dbReference type="PANTHER" id="PTHR30522">
    <property type="entry name" value="NUCLEOSIDE TRIPHOSPHATE PYROPHOSPHOHYDROLASE"/>
    <property type="match status" value="1"/>
</dbReference>
<dbReference type="FunFam" id="1.10.287.1080:FF:000001">
    <property type="entry name" value="Nucleoside triphosphate pyrophosphohydrolase"/>
    <property type="match status" value="1"/>
</dbReference>
<evidence type="ECO:0000259" key="1">
    <source>
        <dbReference type="Pfam" id="PF03819"/>
    </source>
</evidence>
<dbReference type="InterPro" id="IPR048015">
    <property type="entry name" value="NTP-PPase_MazG-like_N"/>
</dbReference>